<gene>
    <name evidence="5" type="primary">ORF3</name>
</gene>
<feature type="compositionally biased region" description="Polar residues" evidence="4">
    <location>
        <begin position="60"/>
        <end position="71"/>
    </location>
</feature>
<evidence type="ECO:0000256" key="2">
    <source>
        <dbReference type="ARBA" id="ARBA00022561"/>
    </source>
</evidence>
<organism evidence="5">
    <name type="scientific">Barleria polerovirus 1</name>
    <dbReference type="NCBI Taxonomy" id="2838079"/>
    <lineage>
        <taxon>Viruses</taxon>
        <taxon>Riboviria</taxon>
        <taxon>Orthornavirae</taxon>
        <taxon>Pisuviricota</taxon>
        <taxon>Pisoniviricetes</taxon>
        <taxon>Sobelivirales</taxon>
        <taxon>Solemoviridae</taxon>
        <taxon>Polerovirus</taxon>
        <taxon>Polerovirus BPV</taxon>
    </lineage>
</organism>
<dbReference type="GO" id="GO:0019028">
    <property type="term" value="C:viral capsid"/>
    <property type="evidence" value="ECO:0007669"/>
    <property type="project" value="UniProtKB-KW"/>
</dbReference>
<evidence type="ECO:0000313" key="5">
    <source>
        <dbReference type="EMBL" id="QVY47432.1"/>
    </source>
</evidence>
<dbReference type="InterPro" id="IPR001517">
    <property type="entry name" value="Luteo_coat"/>
</dbReference>
<keyword evidence="2" id="KW-0167">Capsid protein</keyword>
<reference evidence="5" key="1">
    <citation type="journal article" date="2021" name="Arch. Virol.">
        <title>Genomic characterization of two novel viruses infecting Barleria cristata L. from the genera Orthotospovirus and Polerovirus.</title>
        <authorList>
            <person name="Read D.A."/>
            <person name="Roberts R."/>
            <person name="Thompson G."/>
        </authorList>
    </citation>
    <scope>NUCLEOTIDE SEQUENCE</scope>
    <source>
        <strain evidence="5">19-3037</strain>
    </source>
</reference>
<protein>
    <submittedName>
        <fullName evidence="5">P3</fullName>
    </submittedName>
</protein>
<accession>A0A8E7UDK6</accession>
<keyword evidence="3" id="KW-0946">Virion</keyword>
<evidence type="ECO:0000256" key="4">
    <source>
        <dbReference type="SAM" id="MobiDB-lite"/>
    </source>
</evidence>
<dbReference type="EMBL" id="MW251502">
    <property type="protein sequence ID" value="QVY47432.1"/>
    <property type="molecule type" value="Genomic_RNA"/>
</dbReference>
<proteinExistence type="predicted"/>
<name>A0A8E7UDK6_9VIRU</name>
<feature type="compositionally biased region" description="Basic residues" evidence="4">
    <location>
        <begin position="36"/>
        <end position="49"/>
    </location>
</feature>
<dbReference type="PRINTS" id="PR00915">
    <property type="entry name" value="LUTEOGP1COAT"/>
</dbReference>
<sequence length="201" mass="22274">MNTAVARRRRGNGRRTRTRTVRTRVQPVVVVPSGAPRRRMRRRRTRAGGRNRPLSARRGGSNSETFTFNKDSLKGSSSGTITFGPSLSESIALSGGVLRAYHEYKITNLQVRFFSEAASTAEGSIAYELDAHCKLASLQSTLRKFPITKNGTASFGASQINGEEWHDVSEDQFKFHYKGNGSSATAGYFQITYRVSLHNPK</sequence>
<dbReference type="Pfam" id="PF00894">
    <property type="entry name" value="Luteo_coat"/>
    <property type="match status" value="1"/>
</dbReference>
<dbReference type="GO" id="GO:0005198">
    <property type="term" value="F:structural molecule activity"/>
    <property type="evidence" value="ECO:0007669"/>
    <property type="project" value="InterPro"/>
</dbReference>
<feature type="region of interest" description="Disordered" evidence="4">
    <location>
        <begin position="1"/>
        <end position="20"/>
    </location>
</feature>
<evidence type="ECO:0000256" key="1">
    <source>
        <dbReference type="ARBA" id="ARBA00004328"/>
    </source>
</evidence>
<comment type="subcellular location">
    <subcellularLocation>
        <location evidence="1">Virion</location>
    </subcellularLocation>
</comment>
<feature type="region of interest" description="Disordered" evidence="4">
    <location>
        <begin position="33"/>
        <end position="71"/>
    </location>
</feature>
<evidence type="ECO:0000256" key="3">
    <source>
        <dbReference type="ARBA" id="ARBA00022844"/>
    </source>
</evidence>